<protein>
    <submittedName>
        <fullName evidence="3">TIGR03086 family metal-binding protein</fullName>
    </submittedName>
</protein>
<dbReference type="InterPro" id="IPR017517">
    <property type="entry name" value="Maleyloyr_isom"/>
</dbReference>
<sequence>MIDLRPACRSMIDVLAGVAGDQLAAATPCAEYSVGDLVGHVDQVAVGFAALARKESAREEADEPAAADPGDGGRDGVPEHLRAVPEHLRALGEAWTDPAAWQGATTTGGLELPNEVWGRIALTELVVHGWDIAKATGQRIALPDGTLRACYDHVVSFVPNAPVPALWGPAVEVPADAPLLDRIVAVTGRNP</sequence>
<feature type="region of interest" description="Disordered" evidence="1">
    <location>
        <begin position="57"/>
        <end position="79"/>
    </location>
</feature>
<dbReference type="InterPro" id="IPR024344">
    <property type="entry name" value="MDMPI_metal-binding"/>
</dbReference>
<dbReference type="NCBIfam" id="TIGR03086">
    <property type="entry name" value="TIGR03086 family metal-binding protein"/>
    <property type="match status" value="1"/>
</dbReference>
<evidence type="ECO:0000259" key="2">
    <source>
        <dbReference type="Pfam" id="PF11716"/>
    </source>
</evidence>
<comment type="caution">
    <text evidence="3">The sequence shown here is derived from an EMBL/GenBank/DDBJ whole genome shotgun (WGS) entry which is preliminary data.</text>
</comment>
<evidence type="ECO:0000313" key="4">
    <source>
        <dbReference type="Proteomes" id="UP001596380"/>
    </source>
</evidence>
<accession>A0ABW2CJY2</accession>
<dbReference type="EMBL" id="JBHSXS010000010">
    <property type="protein sequence ID" value="MFC6881902.1"/>
    <property type="molecule type" value="Genomic_DNA"/>
</dbReference>
<dbReference type="InterPro" id="IPR034660">
    <property type="entry name" value="DinB/YfiT-like"/>
</dbReference>
<dbReference type="SUPFAM" id="SSF109854">
    <property type="entry name" value="DinB/YfiT-like putative metalloenzymes"/>
    <property type="match status" value="1"/>
</dbReference>
<feature type="domain" description="Mycothiol-dependent maleylpyruvate isomerase metal-binding" evidence="2">
    <location>
        <begin position="4"/>
        <end position="133"/>
    </location>
</feature>
<dbReference type="NCBIfam" id="TIGR03083">
    <property type="entry name" value="maleylpyruvate isomerase family mycothiol-dependent enzyme"/>
    <property type="match status" value="1"/>
</dbReference>
<dbReference type="Pfam" id="PF11716">
    <property type="entry name" value="MDMPI_N"/>
    <property type="match status" value="1"/>
</dbReference>
<proteinExistence type="predicted"/>
<dbReference type="Proteomes" id="UP001596380">
    <property type="component" value="Unassembled WGS sequence"/>
</dbReference>
<dbReference type="Gene3D" id="1.20.120.450">
    <property type="entry name" value="dinb family like domain"/>
    <property type="match status" value="1"/>
</dbReference>
<reference evidence="4" key="1">
    <citation type="journal article" date="2019" name="Int. J. Syst. Evol. Microbiol.">
        <title>The Global Catalogue of Microorganisms (GCM) 10K type strain sequencing project: providing services to taxonomists for standard genome sequencing and annotation.</title>
        <authorList>
            <consortium name="The Broad Institute Genomics Platform"/>
            <consortium name="The Broad Institute Genome Sequencing Center for Infectious Disease"/>
            <person name="Wu L."/>
            <person name="Ma J."/>
        </authorList>
    </citation>
    <scope>NUCLEOTIDE SEQUENCE [LARGE SCALE GENOMIC DNA]</scope>
    <source>
        <strain evidence="4">JCM 3369</strain>
    </source>
</reference>
<dbReference type="RefSeq" id="WP_160823520.1">
    <property type="nucleotide sequence ID" value="NZ_JBHSXE010000001.1"/>
</dbReference>
<gene>
    <name evidence="3" type="ORF">ACFQKB_19270</name>
</gene>
<keyword evidence="4" id="KW-1185">Reference proteome</keyword>
<evidence type="ECO:0000313" key="3">
    <source>
        <dbReference type="EMBL" id="MFC6881902.1"/>
    </source>
</evidence>
<evidence type="ECO:0000256" key="1">
    <source>
        <dbReference type="SAM" id="MobiDB-lite"/>
    </source>
</evidence>
<name>A0ABW2CJY2_9ACTN</name>
<organism evidence="3 4">
    <name type="scientific">Actinomadura yumaensis</name>
    <dbReference type="NCBI Taxonomy" id="111807"/>
    <lineage>
        <taxon>Bacteria</taxon>
        <taxon>Bacillati</taxon>
        <taxon>Actinomycetota</taxon>
        <taxon>Actinomycetes</taxon>
        <taxon>Streptosporangiales</taxon>
        <taxon>Thermomonosporaceae</taxon>
        <taxon>Actinomadura</taxon>
    </lineage>
</organism>
<dbReference type="InterPro" id="IPR017520">
    <property type="entry name" value="CHP03086"/>
</dbReference>